<organism evidence="2 3">
    <name type="scientific">Microbacterium galbinum</name>
    <dbReference type="NCBI Taxonomy" id="2851646"/>
    <lineage>
        <taxon>Bacteria</taxon>
        <taxon>Bacillati</taxon>
        <taxon>Actinomycetota</taxon>
        <taxon>Actinomycetes</taxon>
        <taxon>Micrococcales</taxon>
        <taxon>Microbacteriaceae</taxon>
        <taxon>Microbacterium</taxon>
    </lineage>
</organism>
<dbReference type="Proteomes" id="UP000831963">
    <property type="component" value="Chromosome"/>
</dbReference>
<gene>
    <name evidence="2" type="ORF">KV396_02535</name>
</gene>
<proteinExistence type="predicted"/>
<protein>
    <submittedName>
        <fullName evidence="2">Uncharacterized protein</fullName>
    </submittedName>
</protein>
<dbReference type="EMBL" id="CP078077">
    <property type="protein sequence ID" value="UPL13411.1"/>
    <property type="molecule type" value="Genomic_DNA"/>
</dbReference>
<evidence type="ECO:0000313" key="2">
    <source>
        <dbReference type="EMBL" id="UPL13411.1"/>
    </source>
</evidence>
<accession>A0ABY4IKW5</accession>
<feature type="region of interest" description="Disordered" evidence="1">
    <location>
        <begin position="1"/>
        <end position="25"/>
    </location>
</feature>
<name>A0ABY4IKW5_9MICO</name>
<dbReference type="RefSeq" id="WP_247956725.1">
    <property type="nucleotide sequence ID" value="NZ_CP078077.1"/>
</dbReference>
<keyword evidence="3" id="KW-1185">Reference proteome</keyword>
<evidence type="ECO:0000313" key="3">
    <source>
        <dbReference type="Proteomes" id="UP000831963"/>
    </source>
</evidence>
<sequence>MGLFRRTPKTPTPPAAPRVEAAPPTTAMPIIRGDLEAELAAELDGGAPVRGAAFSGRGLRLQHPPEAEFAAAHAQTFADAVRNIDGITLDYSVESLRTVDGVLGNFEEPGSDAVAETVLAAGFYVGEVMVRQHGYRWVETPEHVPLRAPFDLLVVGPKGDYSNPLSKAFKRVENGPEDSVAYFVVAMVAAADRD</sequence>
<reference evidence="2 3" key="1">
    <citation type="submission" date="2021-06" db="EMBL/GenBank/DDBJ databases">
        <title>Genome-based taxonomic framework of Microbacterium strains isolated from marine environment, the description of four new species and reclassification of four preexisting species.</title>
        <authorList>
            <person name="Lee S.D."/>
            <person name="Kim S.-M."/>
            <person name="Byeon Y.-S."/>
            <person name="Yang H.L."/>
            <person name="Kim I.S."/>
        </authorList>
    </citation>
    <scope>NUCLEOTIDE SEQUENCE [LARGE SCALE GENOMIC DNA]</scope>
    <source>
        <strain evidence="2 3">SSW1-36</strain>
    </source>
</reference>
<evidence type="ECO:0000256" key="1">
    <source>
        <dbReference type="SAM" id="MobiDB-lite"/>
    </source>
</evidence>